<evidence type="ECO:0000313" key="1">
    <source>
        <dbReference type="EMBL" id="KAK5774874.1"/>
    </source>
</evidence>
<comment type="caution">
    <text evidence="1">The sequence shown here is derived from an EMBL/GenBank/DDBJ whole genome shotgun (WGS) entry which is preliminary data.</text>
</comment>
<organism evidence="1 2">
    <name type="scientific">Gossypium arboreum</name>
    <name type="common">Tree cotton</name>
    <name type="synonym">Gossypium nanking</name>
    <dbReference type="NCBI Taxonomy" id="29729"/>
    <lineage>
        <taxon>Eukaryota</taxon>
        <taxon>Viridiplantae</taxon>
        <taxon>Streptophyta</taxon>
        <taxon>Embryophyta</taxon>
        <taxon>Tracheophyta</taxon>
        <taxon>Spermatophyta</taxon>
        <taxon>Magnoliopsida</taxon>
        <taxon>eudicotyledons</taxon>
        <taxon>Gunneridae</taxon>
        <taxon>Pentapetalae</taxon>
        <taxon>rosids</taxon>
        <taxon>malvids</taxon>
        <taxon>Malvales</taxon>
        <taxon>Malvaceae</taxon>
        <taxon>Malvoideae</taxon>
        <taxon>Gossypium</taxon>
    </lineage>
</organism>
<proteinExistence type="predicted"/>
<name>A0ABR0MP28_GOSAR</name>
<dbReference type="EMBL" id="JARKNE010000012">
    <property type="protein sequence ID" value="KAK5774874.1"/>
    <property type="molecule type" value="Genomic_DNA"/>
</dbReference>
<gene>
    <name evidence="1" type="ORF">PVK06_042736</name>
</gene>
<reference evidence="1 2" key="1">
    <citation type="submission" date="2023-03" db="EMBL/GenBank/DDBJ databases">
        <title>WGS of Gossypium arboreum.</title>
        <authorList>
            <person name="Yu D."/>
        </authorList>
    </citation>
    <scope>NUCLEOTIDE SEQUENCE [LARGE SCALE GENOMIC DNA]</scope>
    <source>
        <tissue evidence="1">Leaf</tissue>
    </source>
</reference>
<dbReference type="Proteomes" id="UP001358586">
    <property type="component" value="Chromosome 12"/>
</dbReference>
<sequence>MTHTSLLNILTKNKMNGNNYNEWKRNLMIVLSCEKLKIVIDNKCLLTTQVEATKYYEAYDEIAHCYMLASVNNTFYQQLESCKTAKAIIDKLLDKLENMFGGQAILAQQSTITSLMNSQQKSDTPVKDHMIALMGYFVEATDNEFISTYDSNSSIF</sequence>
<accession>A0ABR0MP28</accession>
<evidence type="ECO:0000313" key="2">
    <source>
        <dbReference type="Proteomes" id="UP001358586"/>
    </source>
</evidence>
<keyword evidence="2" id="KW-1185">Reference proteome</keyword>
<protein>
    <submittedName>
        <fullName evidence="1">Uncharacterized protein</fullName>
    </submittedName>
</protein>